<organism evidence="1 2">
    <name type="scientific">Vigna unguiculata</name>
    <name type="common">Cowpea</name>
    <dbReference type="NCBI Taxonomy" id="3917"/>
    <lineage>
        <taxon>Eukaryota</taxon>
        <taxon>Viridiplantae</taxon>
        <taxon>Streptophyta</taxon>
        <taxon>Embryophyta</taxon>
        <taxon>Tracheophyta</taxon>
        <taxon>Spermatophyta</taxon>
        <taxon>Magnoliopsida</taxon>
        <taxon>eudicotyledons</taxon>
        <taxon>Gunneridae</taxon>
        <taxon>Pentapetalae</taxon>
        <taxon>rosids</taxon>
        <taxon>fabids</taxon>
        <taxon>Fabales</taxon>
        <taxon>Fabaceae</taxon>
        <taxon>Papilionoideae</taxon>
        <taxon>50 kb inversion clade</taxon>
        <taxon>NPAAA clade</taxon>
        <taxon>indigoferoid/millettioid clade</taxon>
        <taxon>Phaseoleae</taxon>
        <taxon>Vigna</taxon>
    </lineage>
</organism>
<dbReference type="EMBL" id="CP039355">
    <property type="protein sequence ID" value="QCE14882.1"/>
    <property type="molecule type" value="Genomic_DNA"/>
</dbReference>
<evidence type="ECO:0000313" key="2">
    <source>
        <dbReference type="Proteomes" id="UP000501690"/>
    </source>
</evidence>
<accession>A0A4D6NPF4</accession>
<dbReference type="Proteomes" id="UP000501690">
    <property type="component" value="Linkage Group LG11"/>
</dbReference>
<name>A0A4D6NPF4_VIGUN</name>
<sequence>MLRPMNLRMHTSTFFASMSKSMSRDPLTNSAFSSSFLPDLPHSLKPKDLNLHFDPSFLPVAVSKLENQHITPLSLAEPPSHPRLDHLLVLNWDSGMNCVALHVKTDWKSDEFAQASRSRQSENIKSVPLSLREVSLRRAGFA</sequence>
<protein>
    <submittedName>
        <fullName evidence="1">Uncharacterized protein</fullName>
    </submittedName>
</protein>
<dbReference type="AlphaFoldDB" id="A0A4D6NPF4"/>
<keyword evidence="2" id="KW-1185">Reference proteome</keyword>
<gene>
    <name evidence="1" type="ORF">DEO72_LG11g1888</name>
</gene>
<proteinExistence type="predicted"/>
<reference evidence="1 2" key="1">
    <citation type="submission" date="2019-04" db="EMBL/GenBank/DDBJ databases">
        <title>An improved genome assembly and genetic linkage map for asparagus bean, Vigna unguiculata ssp. sesquipedialis.</title>
        <authorList>
            <person name="Xia Q."/>
            <person name="Zhang R."/>
            <person name="Dong Y."/>
        </authorList>
    </citation>
    <scope>NUCLEOTIDE SEQUENCE [LARGE SCALE GENOMIC DNA]</scope>
    <source>
        <tissue evidence="1">Leaf</tissue>
    </source>
</reference>
<evidence type="ECO:0000313" key="1">
    <source>
        <dbReference type="EMBL" id="QCE14882.1"/>
    </source>
</evidence>